<dbReference type="KEGG" id="vmo:VMUT_1192"/>
<sequence length="144" mass="16175">MPVIVEGGKDGLDCNVRALVSKLRSVWGSYVRVLVLRSSGSDDTTKEFSKLKSLIEGIINDKTKFPLYKPTMRWRGIGPLTIYSCTLVYKDGDACFQFVCIVPSLERFLSGYGYTNNKSSLNQAINNALNDLEERGVVNYYCRI</sequence>
<gene>
    <name evidence="1" type="ordered locus">VMUT_1192</name>
</gene>
<dbReference type="AlphaFoldDB" id="F0QYG4"/>
<dbReference type="HOGENOM" id="CLU_1792239_0_0_2"/>
<name>F0QYG4_VULM7</name>
<reference evidence="1 2" key="1">
    <citation type="journal article" date="2011" name="J. Bacteriol.">
        <title>Complete genome sequence of 'Vulcanisaeta moutnovskia' strain 768-28, a novel member of the hyperthermophilic crenarchaeal genus vulcanisaeta.</title>
        <authorList>
            <person name="Gumerov V.M."/>
            <person name="Mardanov A.V."/>
            <person name="Beletsky A.V."/>
            <person name="Prokofeva M.I."/>
            <person name="Bonch-Osmolovskaya E.A."/>
            <person name="Ravin N.V."/>
            <person name="Skryabin K.G."/>
        </authorList>
    </citation>
    <scope>NUCLEOTIDE SEQUENCE [LARGE SCALE GENOMIC DNA]</scope>
    <source>
        <strain evidence="1 2">768-28</strain>
    </source>
</reference>
<proteinExistence type="predicted"/>
<dbReference type="EMBL" id="CP002529">
    <property type="protein sequence ID" value="ADY01397.1"/>
    <property type="molecule type" value="Genomic_DNA"/>
</dbReference>
<dbReference type="Proteomes" id="UP000007485">
    <property type="component" value="Chromosome"/>
</dbReference>
<dbReference type="eggNOG" id="arCOG11093">
    <property type="taxonomic scope" value="Archaea"/>
</dbReference>
<evidence type="ECO:0000313" key="2">
    <source>
        <dbReference type="Proteomes" id="UP000007485"/>
    </source>
</evidence>
<protein>
    <submittedName>
        <fullName evidence="1">Uncharacterized protein</fullName>
    </submittedName>
</protein>
<dbReference type="GeneID" id="10288844"/>
<accession>F0QYG4</accession>
<organism evidence="1 2">
    <name type="scientific">Vulcanisaeta moutnovskia (strain 768-28)</name>
    <dbReference type="NCBI Taxonomy" id="985053"/>
    <lineage>
        <taxon>Archaea</taxon>
        <taxon>Thermoproteota</taxon>
        <taxon>Thermoprotei</taxon>
        <taxon>Thermoproteales</taxon>
        <taxon>Thermoproteaceae</taxon>
        <taxon>Vulcanisaeta</taxon>
    </lineage>
</organism>
<evidence type="ECO:0000313" key="1">
    <source>
        <dbReference type="EMBL" id="ADY01397.1"/>
    </source>
</evidence>
<keyword evidence="2" id="KW-1185">Reference proteome</keyword>
<dbReference type="RefSeq" id="WP_013604559.1">
    <property type="nucleotide sequence ID" value="NC_015151.1"/>
</dbReference>
<dbReference type="OrthoDB" id="375218at2157"/>